<dbReference type="SUPFAM" id="SSF51905">
    <property type="entry name" value="FAD/NAD(P)-binding domain"/>
    <property type="match status" value="1"/>
</dbReference>
<evidence type="ECO:0000313" key="3">
    <source>
        <dbReference type="EMBL" id="KAK7696481.1"/>
    </source>
</evidence>
<dbReference type="PANTHER" id="PTHR11787:SF4">
    <property type="entry name" value="CHM, RAB ESCORT PROTEIN 1"/>
    <property type="match status" value="1"/>
</dbReference>
<evidence type="ECO:0000256" key="2">
    <source>
        <dbReference type="SAM" id="MobiDB-lite"/>
    </source>
</evidence>
<protein>
    <recommendedName>
        <fullName evidence="5">Rab proteins geranylgeranyltransferase component</fullName>
    </recommendedName>
</protein>
<dbReference type="GO" id="GO:0005968">
    <property type="term" value="C:Rab-protein geranylgeranyltransferase complex"/>
    <property type="evidence" value="ECO:0007669"/>
    <property type="project" value="TreeGrafter"/>
</dbReference>
<evidence type="ECO:0000256" key="1">
    <source>
        <dbReference type="ARBA" id="ARBA00005593"/>
    </source>
</evidence>
<dbReference type="InterPro" id="IPR036188">
    <property type="entry name" value="FAD/NAD-bd_sf"/>
</dbReference>
<dbReference type="GO" id="GO:0005634">
    <property type="term" value="C:nucleus"/>
    <property type="evidence" value="ECO:0007669"/>
    <property type="project" value="TreeGrafter"/>
</dbReference>
<feature type="region of interest" description="Disordered" evidence="2">
    <location>
        <begin position="505"/>
        <end position="541"/>
    </location>
</feature>
<gene>
    <name evidence="3" type="ORF">QCA50_001138</name>
</gene>
<accession>A0AAW0H0T0</accession>
<dbReference type="Proteomes" id="UP001385951">
    <property type="component" value="Unassembled WGS sequence"/>
</dbReference>
<comment type="similarity">
    <text evidence="1">Belongs to the Rab GDI family.</text>
</comment>
<dbReference type="Pfam" id="PF00996">
    <property type="entry name" value="GDI"/>
    <property type="match status" value="1"/>
</dbReference>
<dbReference type="GO" id="GO:0016192">
    <property type="term" value="P:vesicle-mediated transport"/>
    <property type="evidence" value="ECO:0007669"/>
    <property type="project" value="TreeGrafter"/>
</dbReference>
<dbReference type="GO" id="GO:0005092">
    <property type="term" value="F:GDP-dissociation inhibitor activity"/>
    <property type="evidence" value="ECO:0007669"/>
    <property type="project" value="InterPro"/>
</dbReference>
<keyword evidence="4" id="KW-1185">Reference proteome</keyword>
<proteinExistence type="inferred from homology"/>
<dbReference type="PRINTS" id="PR00891">
    <property type="entry name" value="RABGDIREP"/>
</dbReference>
<dbReference type="Gene3D" id="3.50.50.60">
    <property type="entry name" value="FAD/NAD(P)-binding domain"/>
    <property type="match status" value="1"/>
</dbReference>
<dbReference type="Gene3D" id="3.30.519.10">
    <property type="entry name" value="Guanine Nucleotide Dissociation Inhibitor, domain 2"/>
    <property type="match status" value="1"/>
</dbReference>
<evidence type="ECO:0000313" key="4">
    <source>
        <dbReference type="Proteomes" id="UP001385951"/>
    </source>
</evidence>
<dbReference type="Gene3D" id="1.10.405.10">
    <property type="entry name" value="Guanine Nucleotide Dissociation Inhibitor, domain 1"/>
    <property type="match status" value="1"/>
</dbReference>
<dbReference type="AlphaFoldDB" id="A0AAW0H0T0"/>
<dbReference type="FunFam" id="1.10.405.10:FF:000003">
    <property type="entry name" value="Rab proteins geranylgeranyltransferase component A"/>
    <property type="match status" value="1"/>
</dbReference>
<evidence type="ECO:0008006" key="5">
    <source>
        <dbReference type="Google" id="ProtNLM"/>
    </source>
</evidence>
<dbReference type="GO" id="GO:0005829">
    <property type="term" value="C:cytosol"/>
    <property type="evidence" value="ECO:0007669"/>
    <property type="project" value="TreeGrafter"/>
</dbReference>
<dbReference type="InterPro" id="IPR018203">
    <property type="entry name" value="GDP_dissociation_inhibitor"/>
</dbReference>
<dbReference type="EMBL" id="JASBNA010000001">
    <property type="protein sequence ID" value="KAK7696481.1"/>
    <property type="molecule type" value="Genomic_DNA"/>
</dbReference>
<dbReference type="GO" id="GO:0007264">
    <property type="term" value="P:small GTPase-mediated signal transduction"/>
    <property type="evidence" value="ECO:0007669"/>
    <property type="project" value="InterPro"/>
</dbReference>
<name>A0AAW0H0T0_9APHY</name>
<organism evidence="3 4">
    <name type="scientific">Cerrena zonata</name>
    <dbReference type="NCBI Taxonomy" id="2478898"/>
    <lineage>
        <taxon>Eukaryota</taxon>
        <taxon>Fungi</taxon>
        <taxon>Dikarya</taxon>
        <taxon>Basidiomycota</taxon>
        <taxon>Agaricomycotina</taxon>
        <taxon>Agaricomycetes</taxon>
        <taxon>Polyporales</taxon>
        <taxon>Cerrenaceae</taxon>
        <taxon>Cerrena</taxon>
    </lineage>
</organism>
<dbReference type="PANTHER" id="PTHR11787">
    <property type="entry name" value="RAB GDP-DISSOCIATION INHIBITOR"/>
    <property type="match status" value="1"/>
</dbReference>
<comment type="caution">
    <text evidence="3">The sequence shown here is derived from an EMBL/GenBank/DDBJ whole genome shotgun (WGS) entry which is preliminary data.</text>
</comment>
<reference evidence="3 4" key="1">
    <citation type="submission" date="2022-09" db="EMBL/GenBank/DDBJ databases">
        <authorList>
            <person name="Palmer J.M."/>
        </authorList>
    </citation>
    <scope>NUCLEOTIDE SEQUENCE [LARGE SCALE GENOMIC DNA]</scope>
    <source>
        <strain evidence="3 4">DSM 7382</strain>
    </source>
</reference>
<sequence length="541" mass="58264">MDFDTIVLGSGLTESILAAALSKAGFKVGHFDTNPYYGGDDTSLSVDDLREWSQSRNQEGNTPYSRSQYQKFSHISFTSSDVSQSRTFSISLSPTIIPSLGPLIDSLISSGVSRYGGFKLLESIAVYDGPSKVKPVPTSKEDVFRDKDLSLVEKRRLMRFLMFAAGEFENASELSGLESHPFLEFLREKFSLVNKVAQAIAYALAFCTSPSDTTLPALQRIRRYLRSAGRYGPSPFLVGHYGGIGEIAQGFCRAAAVGGATYILGRDILSLQPPSAAKNPDALWSIQIDDFEEQPQPKAPIIVTKPDYSPPANEAPSPQGFVKKLARCIVVINHSISFSPTSTPATANEEILVQAEEVPTSNIVDTGLLIFPPSSVDGGSADAAVTCLISGEGSFAAAAGHWVLHITIPILVEDTNVEPEAVLKPYLEAALTLTSSSSDEPTEPLMTLYYLQTIPAADLVVLSDDSGSFTVASDTPYIAEVGDSAATHAEEAFFKIVKALEKRGVKPSKVKKLGQESDVEEDEGPITQFWPPFDSVGDPDE</sequence>